<dbReference type="EMBL" id="JBHRSW010000029">
    <property type="protein sequence ID" value="MFC3122708.1"/>
    <property type="molecule type" value="Genomic_DNA"/>
</dbReference>
<protein>
    <submittedName>
        <fullName evidence="5">GH36-type glycosyl hydrolase domain-containing protein</fullName>
    </submittedName>
</protein>
<evidence type="ECO:0000256" key="1">
    <source>
        <dbReference type="ARBA" id="ARBA00022676"/>
    </source>
</evidence>
<dbReference type="SUPFAM" id="SSF48208">
    <property type="entry name" value="Six-hairpin glycosidases"/>
    <property type="match status" value="1"/>
</dbReference>
<dbReference type="SUPFAM" id="SSF74650">
    <property type="entry name" value="Galactose mutarotase-like"/>
    <property type="match status" value="1"/>
</dbReference>
<keyword evidence="1" id="KW-0328">Glycosyltransferase</keyword>
<evidence type="ECO:0000256" key="2">
    <source>
        <dbReference type="ARBA" id="ARBA00022679"/>
    </source>
</evidence>
<dbReference type="InterPro" id="IPR010383">
    <property type="entry name" value="Glyco_hydrolase_94_b-supersand"/>
</dbReference>
<proteinExistence type="predicted"/>
<dbReference type="Pfam" id="PF17167">
    <property type="entry name" value="Glyco_hydro_94"/>
    <property type="match status" value="1"/>
</dbReference>
<dbReference type="Proteomes" id="UP001595478">
    <property type="component" value="Unassembled WGS sequence"/>
</dbReference>
<comment type="caution">
    <text evidence="5">The sequence shown here is derived from an EMBL/GenBank/DDBJ whole genome shotgun (WGS) entry which is preliminary data.</text>
</comment>
<dbReference type="InterPro" id="IPR052047">
    <property type="entry name" value="GH94_Enzymes"/>
</dbReference>
<keyword evidence="5" id="KW-0378">Hydrolase</keyword>
<feature type="domain" description="Glycosyl hydrolase 94 catalytic" evidence="4">
    <location>
        <begin position="319"/>
        <end position="723"/>
    </location>
</feature>
<evidence type="ECO:0000259" key="4">
    <source>
        <dbReference type="Pfam" id="PF17167"/>
    </source>
</evidence>
<evidence type="ECO:0000259" key="3">
    <source>
        <dbReference type="Pfam" id="PF06165"/>
    </source>
</evidence>
<keyword evidence="2" id="KW-0808">Transferase</keyword>
<dbReference type="Gene3D" id="2.60.420.10">
    <property type="entry name" value="Maltose phosphorylase, domain 3"/>
    <property type="match status" value="1"/>
</dbReference>
<dbReference type="InterPro" id="IPR011013">
    <property type="entry name" value="Gal_mutarotase_sf_dom"/>
</dbReference>
<dbReference type="Gene3D" id="2.70.98.40">
    <property type="entry name" value="Glycoside hydrolase, family 65, N-terminal domain"/>
    <property type="match status" value="1"/>
</dbReference>
<gene>
    <name evidence="5" type="ORF">ACFOHL_13875</name>
</gene>
<dbReference type="InterPro" id="IPR033432">
    <property type="entry name" value="GH94_catalytic"/>
</dbReference>
<feature type="domain" description="Glycosyl hydrolase 94 supersandwich" evidence="3">
    <location>
        <begin position="93"/>
        <end position="306"/>
    </location>
</feature>
<dbReference type="InterPro" id="IPR008928">
    <property type="entry name" value="6-hairpin_glycosidase_sf"/>
</dbReference>
<name>A0ABV7FTX6_9ALTE</name>
<evidence type="ECO:0000313" key="6">
    <source>
        <dbReference type="Proteomes" id="UP001595478"/>
    </source>
</evidence>
<dbReference type="PANTHER" id="PTHR37469:SF2">
    <property type="entry name" value="CELLOBIONIC ACID PHOSPHORYLASE"/>
    <property type="match status" value="1"/>
</dbReference>
<sequence>MSVDVTQNINKAVFSYISSDGVNRSQDEIHLHSPLSMPNATGYLWNKKMMFQMTCRGFANALHMQPEPAKYAYGQSFEAKTFLQPEHHYYAGHPGRFFYIKLNNGSLFSLPYEPTRQKLDKFTFIQKQDALRWEVEKDNLRFLLEVKLAEDIALEDWRLELINLGDQDTYIDIYPCFSIGYASWMNQSARFIPQLNGVMAEYITPYQKAEDYPKIKASMDKTVLIADAPIESYDTSTPQFLGEGHMHCPDAIMQSTLFNSSALYETPIAVLQHKISVPASQKVKLSWLFGPCKNEAHAMQLKNRLSKHNTARPAHINSGISIETPDNTLNQMVNTWLPRQLSYHIESDRLTTDPQTRNFLQDHLSSIWLHPKLAKKNLLLALSQQNKNGAMPDGILLHKDAELKYINQVPHSDHNVWLFPFVELYLNETNDYSILAETLAFSDDKKPYSVEEHLERACEYLWSQRDHRNLSLIKQGDWCDPMNMVGIRGKGVSFWLSLASAYAMGIWAKILGTIQQHEKAQKWQDAQQTLNDACNDLGWDGNWYARGITDGDEKFGIAKDKEGQIFLNPQSWAILSGAASQDKTEKILTAVEAKLKTPYGYCMLAPAYTQMDERIGRVTQKFPGTAENGSIYNHAASFYAYALYTQEPARTLTKSKDIAYEVLASMLVSAHDCLKRGQLPNFIPNYFRGAYHQLPEAAGRSSHLFNTGTCAWFYRSIIEGLFGLQQHSGKLTLQPNLPSTWESASISKKIYNANVRINIKRGKQFTLSTDANNLNVKGNEVSGFVENQTYLITLVVPHD</sequence>
<evidence type="ECO:0000313" key="5">
    <source>
        <dbReference type="EMBL" id="MFC3122708.1"/>
    </source>
</evidence>
<reference evidence="6" key="1">
    <citation type="journal article" date="2019" name="Int. J. Syst. Evol. Microbiol.">
        <title>The Global Catalogue of Microorganisms (GCM) 10K type strain sequencing project: providing services to taxonomists for standard genome sequencing and annotation.</title>
        <authorList>
            <consortium name="The Broad Institute Genomics Platform"/>
            <consortium name="The Broad Institute Genome Sequencing Center for Infectious Disease"/>
            <person name="Wu L."/>
            <person name="Ma J."/>
        </authorList>
    </citation>
    <scope>NUCLEOTIDE SEQUENCE [LARGE SCALE GENOMIC DNA]</scope>
    <source>
        <strain evidence="6">KCTC 52473</strain>
    </source>
</reference>
<dbReference type="InterPro" id="IPR012341">
    <property type="entry name" value="6hp_glycosidase-like_sf"/>
</dbReference>
<dbReference type="PANTHER" id="PTHR37469">
    <property type="entry name" value="CELLOBIONIC ACID PHOSPHORYLASE-RELATED"/>
    <property type="match status" value="1"/>
</dbReference>
<dbReference type="InterPro" id="IPR037018">
    <property type="entry name" value="GH65_N"/>
</dbReference>
<keyword evidence="6" id="KW-1185">Reference proteome</keyword>
<organism evidence="5 6">
    <name type="scientific">Agaribacter flavus</name>
    <dbReference type="NCBI Taxonomy" id="1902781"/>
    <lineage>
        <taxon>Bacteria</taxon>
        <taxon>Pseudomonadati</taxon>
        <taxon>Pseudomonadota</taxon>
        <taxon>Gammaproteobacteria</taxon>
        <taxon>Alteromonadales</taxon>
        <taxon>Alteromonadaceae</taxon>
        <taxon>Agaribacter</taxon>
    </lineage>
</organism>
<accession>A0ABV7FTX6</accession>
<dbReference type="RefSeq" id="WP_376920830.1">
    <property type="nucleotide sequence ID" value="NZ_JBHRSW010000029.1"/>
</dbReference>
<dbReference type="Pfam" id="PF06165">
    <property type="entry name" value="GH94_b-supersand"/>
    <property type="match status" value="1"/>
</dbReference>
<dbReference type="Gene3D" id="1.50.10.10">
    <property type="match status" value="1"/>
</dbReference>
<dbReference type="GO" id="GO:0016787">
    <property type="term" value="F:hydrolase activity"/>
    <property type="evidence" value="ECO:0007669"/>
    <property type="project" value="UniProtKB-KW"/>
</dbReference>